<keyword evidence="10" id="KW-1185">Reference proteome</keyword>
<sequence length="123" mass="13179">MTGWLYLAALLVALGCLALLDRRWRLVLWADARRGAVVLLAGAVLFLLWDAAAIAAGVYERGGSAAMTGVLLAPELPLEELFFVVFLCYLTLVLRGLVDVVARARGSRALPGAGAVRAEEEVR</sequence>
<comment type="subcellular location">
    <subcellularLocation>
        <location evidence="1">Membrane</location>
        <topology evidence="1">Multi-pass membrane protein</topology>
    </subcellularLocation>
</comment>
<evidence type="ECO:0000256" key="4">
    <source>
        <dbReference type="ARBA" id="ARBA00022746"/>
    </source>
</evidence>
<keyword evidence="3 8" id="KW-0812">Transmembrane</keyword>
<dbReference type="OrthoDB" id="4774157at2"/>
<keyword evidence="5 8" id="KW-1133">Transmembrane helix</keyword>
<organism evidence="9 10">
    <name type="scientific">Georgenia ruanii</name>
    <dbReference type="NCBI Taxonomy" id="348442"/>
    <lineage>
        <taxon>Bacteria</taxon>
        <taxon>Bacillati</taxon>
        <taxon>Actinomycetota</taxon>
        <taxon>Actinomycetes</taxon>
        <taxon>Micrococcales</taxon>
        <taxon>Bogoriellaceae</taxon>
        <taxon>Georgenia</taxon>
    </lineage>
</organism>
<feature type="transmembrane region" description="Helical" evidence="8">
    <location>
        <begin position="36"/>
        <end position="59"/>
    </location>
</feature>
<dbReference type="GO" id="GO:0016872">
    <property type="term" value="F:intramolecular lyase activity"/>
    <property type="evidence" value="ECO:0007669"/>
    <property type="project" value="InterPro"/>
</dbReference>
<dbReference type="InterPro" id="IPR017825">
    <property type="entry name" value="Lycopene_cyclase_dom"/>
</dbReference>
<dbReference type="RefSeq" id="WP_152230557.1">
    <property type="nucleotide sequence ID" value="NZ_BAAAOT010000002.1"/>
</dbReference>
<evidence type="ECO:0000256" key="1">
    <source>
        <dbReference type="ARBA" id="ARBA00004141"/>
    </source>
</evidence>
<dbReference type="GO" id="GO:0045436">
    <property type="term" value="F:lycopene beta cyclase activity"/>
    <property type="evidence" value="ECO:0007669"/>
    <property type="project" value="UniProtKB-ARBA"/>
</dbReference>
<comment type="pathway">
    <text evidence="2">Carotenoid biosynthesis.</text>
</comment>
<gene>
    <name evidence="9" type="ORF">GB882_04580</name>
</gene>
<evidence type="ECO:0000256" key="3">
    <source>
        <dbReference type="ARBA" id="ARBA00022692"/>
    </source>
</evidence>
<protein>
    <submittedName>
        <fullName evidence="9">Lycopene cyclase domain-containing protein</fullName>
    </submittedName>
</protein>
<feature type="transmembrane region" description="Helical" evidence="8">
    <location>
        <begin position="81"/>
        <end position="98"/>
    </location>
</feature>
<evidence type="ECO:0000256" key="5">
    <source>
        <dbReference type="ARBA" id="ARBA00022989"/>
    </source>
</evidence>
<keyword evidence="7" id="KW-0413">Isomerase</keyword>
<dbReference type="Proteomes" id="UP000429644">
    <property type="component" value="Unassembled WGS sequence"/>
</dbReference>
<keyword evidence="6 8" id="KW-0472">Membrane</keyword>
<evidence type="ECO:0000256" key="7">
    <source>
        <dbReference type="ARBA" id="ARBA00023235"/>
    </source>
</evidence>
<name>A0A7J9UTU6_9MICO</name>
<keyword evidence="4" id="KW-0125">Carotenoid biosynthesis</keyword>
<evidence type="ECO:0000313" key="9">
    <source>
        <dbReference type="EMBL" id="MPV87932.1"/>
    </source>
</evidence>
<dbReference type="NCBIfam" id="TIGR03462">
    <property type="entry name" value="CarR_dom_SF"/>
    <property type="match status" value="1"/>
</dbReference>
<comment type="caution">
    <text evidence="9">The sequence shown here is derived from an EMBL/GenBank/DDBJ whole genome shotgun (WGS) entry which is preliminary data.</text>
</comment>
<dbReference type="GO" id="GO:0016117">
    <property type="term" value="P:carotenoid biosynthetic process"/>
    <property type="evidence" value="ECO:0007669"/>
    <property type="project" value="UniProtKB-KW"/>
</dbReference>
<evidence type="ECO:0000256" key="8">
    <source>
        <dbReference type="SAM" id="Phobius"/>
    </source>
</evidence>
<dbReference type="GO" id="GO:0016020">
    <property type="term" value="C:membrane"/>
    <property type="evidence" value="ECO:0007669"/>
    <property type="project" value="UniProtKB-SubCell"/>
</dbReference>
<evidence type="ECO:0000256" key="2">
    <source>
        <dbReference type="ARBA" id="ARBA00004829"/>
    </source>
</evidence>
<evidence type="ECO:0000313" key="10">
    <source>
        <dbReference type="Proteomes" id="UP000429644"/>
    </source>
</evidence>
<reference evidence="9 10" key="1">
    <citation type="submission" date="2019-10" db="EMBL/GenBank/DDBJ databases">
        <title>Georgenia wutianyii sp. nov. and Georgenia yuyongxinii sp. nov. isolated from plateau pika (Ochotona curzoniae) in the Qinghai-Tibet plateau of China.</title>
        <authorList>
            <person name="Tian Z."/>
        </authorList>
    </citation>
    <scope>NUCLEOTIDE SEQUENCE [LARGE SCALE GENOMIC DNA]</scope>
    <source>
        <strain evidence="9 10">JCM 15130</strain>
    </source>
</reference>
<evidence type="ECO:0000256" key="6">
    <source>
        <dbReference type="ARBA" id="ARBA00023136"/>
    </source>
</evidence>
<dbReference type="AlphaFoldDB" id="A0A7J9UTU6"/>
<feature type="transmembrane region" description="Helical" evidence="8">
    <location>
        <begin position="6"/>
        <end position="24"/>
    </location>
</feature>
<accession>A0A7J9UTU6</accession>
<proteinExistence type="predicted"/>
<dbReference type="EMBL" id="WHPD01001005">
    <property type="protein sequence ID" value="MPV87932.1"/>
    <property type="molecule type" value="Genomic_DNA"/>
</dbReference>